<feature type="compositionally biased region" description="Low complexity" evidence="2">
    <location>
        <begin position="2536"/>
        <end position="2560"/>
    </location>
</feature>
<feature type="compositionally biased region" description="Low complexity" evidence="2">
    <location>
        <begin position="2675"/>
        <end position="2688"/>
    </location>
</feature>
<feature type="compositionally biased region" description="Low complexity" evidence="2">
    <location>
        <begin position="2485"/>
        <end position="2501"/>
    </location>
</feature>
<feature type="compositionally biased region" description="Basic and acidic residues" evidence="2">
    <location>
        <begin position="2639"/>
        <end position="2660"/>
    </location>
</feature>
<feature type="compositionally biased region" description="Polar residues" evidence="2">
    <location>
        <begin position="2372"/>
        <end position="2388"/>
    </location>
</feature>
<feature type="region of interest" description="Disordered" evidence="2">
    <location>
        <begin position="2990"/>
        <end position="3023"/>
    </location>
</feature>
<feature type="compositionally biased region" description="Polar residues" evidence="2">
    <location>
        <begin position="2596"/>
        <end position="2606"/>
    </location>
</feature>
<feature type="compositionally biased region" description="Polar residues" evidence="2">
    <location>
        <begin position="2234"/>
        <end position="2245"/>
    </location>
</feature>
<feature type="region of interest" description="Disordered" evidence="2">
    <location>
        <begin position="1441"/>
        <end position="1970"/>
    </location>
</feature>
<feature type="compositionally biased region" description="Basic and acidic residues" evidence="2">
    <location>
        <begin position="833"/>
        <end position="848"/>
    </location>
</feature>
<feature type="compositionally biased region" description="Pro residues" evidence="2">
    <location>
        <begin position="1929"/>
        <end position="1939"/>
    </location>
</feature>
<feature type="region of interest" description="Disordered" evidence="2">
    <location>
        <begin position="1294"/>
        <end position="1345"/>
    </location>
</feature>
<proteinExistence type="predicted"/>
<feature type="compositionally biased region" description="Polar residues" evidence="2">
    <location>
        <begin position="201"/>
        <end position="212"/>
    </location>
</feature>
<accession>A0A0G4HK64</accession>
<feature type="compositionally biased region" description="Low complexity" evidence="2">
    <location>
        <begin position="412"/>
        <end position="427"/>
    </location>
</feature>
<reference evidence="3" key="1">
    <citation type="submission" date="2014-11" db="EMBL/GenBank/DDBJ databases">
        <authorList>
            <person name="Otto D Thomas"/>
            <person name="Naeem Raeece"/>
        </authorList>
    </citation>
    <scope>NUCLEOTIDE SEQUENCE</scope>
</reference>
<feature type="compositionally biased region" description="Basic and acidic residues" evidence="2">
    <location>
        <begin position="977"/>
        <end position="989"/>
    </location>
</feature>
<feature type="compositionally biased region" description="Polar residues" evidence="2">
    <location>
        <begin position="2561"/>
        <end position="2581"/>
    </location>
</feature>
<feature type="compositionally biased region" description="Acidic residues" evidence="2">
    <location>
        <begin position="2092"/>
        <end position="2104"/>
    </location>
</feature>
<feature type="region of interest" description="Disordered" evidence="2">
    <location>
        <begin position="1238"/>
        <end position="1257"/>
    </location>
</feature>
<feature type="region of interest" description="Disordered" evidence="2">
    <location>
        <begin position="195"/>
        <end position="227"/>
    </location>
</feature>
<gene>
    <name evidence="3" type="ORF">Cvel_1105</name>
</gene>
<protein>
    <submittedName>
        <fullName evidence="3">Uncharacterized protein</fullName>
    </submittedName>
</protein>
<feature type="compositionally biased region" description="Polar residues" evidence="2">
    <location>
        <begin position="2409"/>
        <end position="2419"/>
    </location>
</feature>
<feature type="compositionally biased region" description="Polar residues" evidence="2">
    <location>
        <begin position="2149"/>
        <end position="2158"/>
    </location>
</feature>
<sequence length="3035" mass="329853">MSRHSSKGTRPGRWVACILDYKYIDRINSGTRSHGNEDPKVQERKFPRLELVAFLVTPEGGVSSVISRLHPGFEAPSSRYRSLVVGEEGGELDLPPVYFESETAESKLQVVWCDVERLREEGKGIVLGLIANDDFAIDRTAFSSSSSSSSSAEKNEETGGPGQGNDLGCRRRGSSVAASLETACSALESFDAYVREDSRESSTGGNNQNGKSGRQHQKEGEEREAADPTPALFHLPLESFQQICRSLQRRRQQTNEVSGASSNKGGISFCNALLLTALLPTRAAHTESRSRLSASLFSLWEVEELIVPLQIGVNSDPLLRDQSGTSRELRGSRSRSRDMLLFHQKELIEELRKKVQVALCPPASIENNPKEQTQKHRREGRELHGMKCRGRRREQKTGRGRARRVEDLDLLSFRSSDASRAPSSPNSHSPHGDHGRRDPRKGGRGRSSLLPSSSSRLSVCAVKNQATIDGQGRRGRDPGDDLRKGDHRTPGQPVPLIHAQQSKKPFGAERHYSITPLNVSLEDADAELVPLEKRKLFRHFQRSSVPMVASPPPMSVEEHDLWAGGGVEEWVQAGGLTSVSRVAAVDDFEDWSSDEGETGGVVSSAAVLLQEEGGRERGSGGDYFDEETNGLMLIRQSEAAEFTPEASFSDSDSDANREKQKTKTENQPQSKQEHDAEKNKNETKASKTIEASVDAMRRDVALQTSTEKLGIGRTSSLSLSNGSAYLPFGTLQDLPKTPPLPRPITPPPAATGVKPTSLSTIQAIAETQSQKTLQASMSAPIRTVQSSPPAPPPVQTILAPPLISVAMPVTASLLHKQRPLSPADRLPIQRMIKKSDSPPKSQPEKSDSPNRILEYPPNAPPNRVTTVAAQSRSPIGVTTASTGSAGGPFNSLFMGGSSKVPSQLLRAAITSSPHTGGGSGPLERERSPSFAGWPLSPFPYSPLYFQQGASALQMKGGGHGVGPSLRGPLGGVGYPGKSREVRGEGREGEDILEEGGGGDNDNGEGEGARRVLHQMLEEILKQRDEEQHAQRKMPREESPQSIRTVADSETKQTDRWTTLLKLANQEVKKEKAKKAEEEKAEGEKRRIEEESKIAKRVCKDWARFAALTHHRKRVSVCRFFSTFTRAYVKRLEEAKEREREEAVQLNRWEIIISHLCRCELHHRILKVSQTLRSLHRSLRASLPIPLESLKVPNRERASRDATIDNDSLGGEIIRGGGRTNTHNTKVATVHDLQVYAEGGQRVEDEPPPYENENGDERKETEAFGYPLVDLEGFHPISAEGRRGEQEGILEAKEFKFDQKGRGFPEKHTGSGNHHAGGKTKDSKGWSRDTQTHNRAKEDPKSNRRSLRSAKLLHLLDSFHPSASSLPPLELLAPCTFLEGRTSPPSLHPMTAPPSVWPAWGAQNAARGEQDAPGLQQRSASISSGSANAAILRFIGTLERKKERHFPRESQTPIQMRARDQEDTLELRSPSEKTPTQTMRRQGSSGALQKKPSRTLSSVFFSGFEMLDENEERGDEKEEGGELLSPTARLQRKADRSVERALTASLTLKGRQGGGKLGVKTLTQDSSVTPAELRHSHSLSRPHSLSRLPSQVASSAPGVSPSPAAVRGPSPSRSSSRLFRAPSRSSSRLHTEGEDGIGDVEKERRRVYKETYAEEEEQDLPENAQDQPGLEDSEEETGVHSHPSRFYLEDSPRSPSPTRSRSREMVARSAKTRSVSRRRERETSRTPLRDKSGTSPLSAGSRTPRGTRPKTKMKRGASLAEKVRAKAEEKIRAREREKRRQMREAADARKSPSPVRSPSAGHPRTRGTTPTGQRISSPKRGLTRTTSNASVSRSPSRADSTRSLRSDAGGSRKGPQQVKGAKAPLSTSRSSPKSSRKSPQRKQVEKAERASRSRRIYEERDLGSSEEADLDGLSDLDGSASSGVGIVRAPPSPEGAPPSIDPRALFNSSSSSSYLPELQQHKIRGGRIENEREVTDRFIHSTESFLVEEGGVMVVREKEKEKNRSLVERYAHSDASPSANQSHHGPDPGRIPSEAVSLALSQGQQPTEATDPRMMTPPKRERHRGRGADKERRLDRRDRRLEEEDRSKTRPDEENDETITAEADDDAKSGKKEKEKDAREDQAPSASITAAAAAEAPITKSASSASASSQGEQSRTLTPHQEDKEKSDKNVNSPSRPLAAEGRASFHNTALDPPSRPSTVVASVPPGTPHQTDDTSAAASASLVAALLSRVASLQPNQMQMGGETSTVQTLRTPQTQTRQGSIRPPSHSEMERLREGERDTSRCQTVCTSASQDSSETAQLQTVAENAATAVVKALLQGALALPSSGPVGDTLPAAMIRSLTQTISEAVPEADTRKQSTDTDVEAPIEKKSDTPTAPSREAPQNDSFQRGLSHAPPPHPQSSHQSLTPSVPTASPPLSTLDNRRFSAPCRPGTITTLRCPGPVSFQNRRGSEPSPVHNREGPSDLGGRIVSRGLGGRIVSRGLGAHPPSHSSSGERSTSTGRINQGPAEEPSPGATGTQRGFAQDGPLQYNTGLQTQQRNSQFFPPSSSSIQPPHQSNQQNEATNVSSNSLQGFQSQQQPRTHSALGPTNRADKNAPPSSHSSQKTSGPFDRVPNFLPLPNITRDPTQSQGKETQADATRPLEPHAGDSRAAREEKVEASDTRSSFQPPPRGEKGGSAASSSNSLSVSGQTDGRSIGGSPEVNPSGDEWRRPEALLAAVCDQRIGEEFAEFPTRAVLQVMRTALTERDASAFRNRIRSAASVCSPDGGKGGRLNEDEMEMARGVATIQRSMEAAFEESKPDVPEIVRLPIVPVVHLLRAACKDSRLKHQKGMGLRGVPPAWCDSGRSTSNPKKRVPFQRVEALLEDRLGDMSTRLEDIENGFELLFQSGNPGRDKRRGGALQATSMEELRDDVDRAWGGGERALLRMSAEVFRLKDRLESGGGGGAGPAVWSLPSDCRRGIGNLDATSGGFGASTCQGRMAIQAPPMWTPGQALQMGSKGKRDGVGGRKKGGGQPGSSVLVPKPAFRSHCSLPWGT</sequence>
<feature type="compositionally biased region" description="Basic and acidic residues" evidence="2">
    <location>
        <begin position="1881"/>
        <end position="1902"/>
    </location>
</feature>
<dbReference type="EMBL" id="CDMZ01002938">
    <property type="protein sequence ID" value="CEM44485.1"/>
    <property type="molecule type" value="Genomic_DNA"/>
</dbReference>
<organism evidence="3">
    <name type="scientific">Chromera velia CCMP2878</name>
    <dbReference type="NCBI Taxonomy" id="1169474"/>
    <lineage>
        <taxon>Eukaryota</taxon>
        <taxon>Sar</taxon>
        <taxon>Alveolata</taxon>
        <taxon>Colpodellida</taxon>
        <taxon>Chromeraceae</taxon>
        <taxon>Chromera</taxon>
    </lineage>
</organism>
<feature type="compositionally biased region" description="Polar residues" evidence="2">
    <location>
        <begin position="2038"/>
        <end position="2047"/>
    </location>
</feature>
<feature type="compositionally biased region" description="Basic and acidic residues" evidence="2">
    <location>
        <begin position="654"/>
        <end position="664"/>
    </location>
</feature>
<feature type="compositionally biased region" description="Polar residues" evidence="2">
    <location>
        <begin position="1471"/>
        <end position="1486"/>
    </location>
</feature>
<feature type="region of interest" description="Disordered" evidence="2">
    <location>
        <begin position="362"/>
        <end position="495"/>
    </location>
</feature>
<feature type="coiled-coil region" evidence="1">
    <location>
        <begin position="1060"/>
        <end position="1097"/>
    </location>
</feature>
<feature type="compositionally biased region" description="Basic and acidic residues" evidence="2">
    <location>
        <begin position="216"/>
        <end position="226"/>
    </location>
</feature>
<feature type="compositionally biased region" description="Basic residues" evidence="2">
    <location>
        <begin position="386"/>
        <end position="402"/>
    </location>
</feature>
<evidence type="ECO:0000256" key="1">
    <source>
        <dbReference type="SAM" id="Coils"/>
    </source>
</evidence>
<feature type="compositionally biased region" description="Basic and acidic residues" evidence="2">
    <location>
        <begin position="1994"/>
        <end position="2011"/>
    </location>
</feature>
<feature type="compositionally biased region" description="Low complexity" evidence="2">
    <location>
        <begin position="2399"/>
        <end position="2408"/>
    </location>
</feature>
<feature type="compositionally biased region" description="Basic residues" evidence="2">
    <location>
        <begin position="1744"/>
        <end position="1754"/>
    </location>
</feature>
<evidence type="ECO:0000313" key="3">
    <source>
        <dbReference type="EMBL" id="CEM44485.1"/>
    </source>
</evidence>
<feature type="compositionally biased region" description="Low complexity" evidence="2">
    <location>
        <begin position="1578"/>
        <end position="1627"/>
    </location>
</feature>
<feature type="compositionally biased region" description="Polar residues" evidence="2">
    <location>
        <begin position="2282"/>
        <end position="2296"/>
    </location>
</feature>
<feature type="compositionally biased region" description="Polar residues" evidence="2">
    <location>
        <begin position="1822"/>
        <end position="1837"/>
    </location>
</feature>
<evidence type="ECO:0000256" key="2">
    <source>
        <dbReference type="SAM" id="MobiDB-lite"/>
    </source>
</evidence>
<feature type="compositionally biased region" description="Polar residues" evidence="2">
    <location>
        <begin position="2623"/>
        <end position="2636"/>
    </location>
</feature>
<feature type="region of interest" description="Disordered" evidence="2">
    <location>
        <begin position="142"/>
        <end position="172"/>
    </location>
</feature>
<feature type="region of interest" description="Disordered" evidence="2">
    <location>
        <begin position="1024"/>
        <end position="1052"/>
    </location>
</feature>
<feature type="compositionally biased region" description="Basic and acidic residues" evidence="2">
    <location>
        <begin position="1716"/>
        <end position="1731"/>
    </location>
</feature>
<feature type="compositionally biased region" description="Basic and acidic residues" evidence="2">
    <location>
        <begin position="2065"/>
        <end position="2091"/>
    </location>
</feature>
<feature type="region of interest" description="Disordered" evidence="2">
    <location>
        <begin position="831"/>
        <end position="864"/>
    </location>
</feature>
<feature type="compositionally biased region" description="Acidic residues" evidence="2">
    <location>
        <begin position="1903"/>
        <end position="1913"/>
    </location>
</feature>
<feature type="region of interest" description="Disordered" evidence="2">
    <location>
        <begin position="2234"/>
        <end position="2296"/>
    </location>
</feature>
<feature type="region of interest" description="Disordered" evidence="2">
    <location>
        <begin position="965"/>
        <end position="1006"/>
    </location>
</feature>
<feature type="compositionally biased region" description="Basic and acidic residues" evidence="2">
    <location>
        <begin position="671"/>
        <end position="687"/>
    </location>
</feature>
<feature type="compositionally biased region" description="Basic and acidic residues" evidence="2">
    <location>
        <begin position="2105"/>
        <end position="2121"/>
    </location>
</feature>
<feature type="region of interest" description="Disordered" evidence="2">
    <location>
        <begin position="1988"/>
        <end position="2217"/>
    </location>
</feature>
<feature type="compositionally biased region" description="Basic and acidic residues" evidence="2">
    <location>
        <begin position="471"/>
        <end position="489"/>
    </location>
</feature>
<feature type="compositionally biased region" description="Low complexity" evidence="2">
    <location>
        <begin position="2246"/>
        <end position="2259"/>
    </location>
</feature>
<keyword evidence="1" id="KW-0175">Coiled coil</keyword>
<feature type="compositionally biased region" description="Basic and acidic residues" evidence="2">
    <location>
        <begin position="2159"/>
        <end position="2168"/>
    </location>
</feature>
<feature type="compositionally biased region" description="Basic and acidic residues" evidence="2">
    <location>
        <begin position="368"/>
        <end position="385"/>
    </location>
</feature>
<feature type="compositionally biased region" description="Basic and acidic residues" evidence="2">
    <location>
        <begin position="1456"/>
        <end position="1470"/>
    </location>
</feature>
<feature type="compositionally biased region" description="Basic and acidic residues" evidence="2">
    <location>
        <begin position="1628"/>
        <end position="1651"/>
    </location>
</feature>
<dbReference type="VEuPathDB" id="CryptoDB:Cvel_1105"/>
<feature type="region of interest" description="Disordered" evidence="2">
    <location>
        <begin position="2345"/>
        <end position="2708"/>
    </location>
</feature>
<feature type="compositionally biased region" description="Basic and acidic residues" evidence="2">
    <location>
        <begin position="1024"/>
        <end position="1038"/>
    </location>
</feature>
<name>A0A0G4HK64_9ALVE</name>
<feature type="compositionally biased region" description="Basic and acidic residues" evidence="2">
    <location>
        <begin position="1294"/>
        <end position="1308"/>
    </location>
</feature>
<feature type="compositionally biased region" description="Acidic residues" evidence="2">
    <location>
        <begin position="1505"/>
        <end position="1520"/>
    </location>
</feature>
<feature type="compositionally biased region" description="Low complexity" evidence="2">
    <location>
        <begin position="2122"/>
        <end position="2148"/>
    </location>
</feature>
<feature type="compositionally biased region" description="Basic and acidic residues" evidence="2">
    <location>
        <begin position="2266"/>
        <end position="2281"/>
    </location>
</feature>
<feature type="compositionally biased region" description="Basic and acidic residues" evidence="2">
    <location>
        <begin position="1318"/>
        <end position="1341"/>
    </location>
</feature>
<feature type="region of interest" description="Disordered" evidence="2">
    <location>
        <begin position="641"/>
        <end position="692"/>
    </location>
</feature>
<feature type="compositionally biased region" description="Low complexity" evidence="2">
    <location>
        <begin position="446"/>
        <end position="458"/>
    </location>
</feature>
<feature type="compositionally biased region" description="Basic and acidic residues" evidence="2">
    <location>
        <begin position="1760"/>
        <end position="1789"/>
    </location>
</feature>